<keyword evidence="3" id="KW-1185">Reference proteome</keyword>
<dbReference type="InterPro" id="IPR017853">
    <property type="entry name" value="GH"/>
</dbReference>
<evidence type="ECO:0000259" key="1">
    <source>
        <dbReference type="Pfam" id="PF16862"/>
    </source>
</evidence>
<dbReference type="Gene3D" id="3.20.20.80">
    <property type="entry name" value="Glycosidases"/>
    <property type="match status" value="2"/>
</dbReference>
<evidence type="ECO:0000313" key="2">
    <source>
        <dbReference type="EMBL" id="KAF5380722.1"/>
    </source>
</evidence>
<dbReference type="PANTHER" id="PTHR36183">
    <property type="entry name" value="BETA-GLUCURONIDASE"/>
    <property type="match status" value="1"/>
</dbReference>
<dbReference type="Proteomes" id="UP000518752">
    <property type="component" value="Unassembled WGS sequence"/>
</dbReference>
<proteinExistence type="predicted"/>
<protein>
    <recommendedName>
        <fullName evidence="1">Beta-glucuronidase C-terminal domain-containing protein</fullName>
    </recommendedName>
</protein>
<dbReference type="InterPro" id="IPR031728">
    <property type="entry name" value="GlcAase_C"/>
</dbReference>
<dbReference type="OrthoDB" id="2796951at2759"/>
<sequence length="592" mass="63071">MPDNFGKHEVGHSSLTSHGQLKFPETEFKGVHEHEEPLPPIGVMVTLISLAVVLTATATLVTSLQVSIPLTAPSNASIVPPDFISFSIEQDHWTDWVGSNTASKNQFFANVLDNIIQLTGTPPRFRIGADSEDRTDFQAGLQFTEEHTFPPSATTPYAEASNITVGEAFYLAAQNLPVGTHVTWGVNLKSDNVTAVFLEAQAIADAFKSSSKLTLDAIEIGNEPNEYHGTYRPDNYSIADYIKEWTTFATNISATVPINDDSTVKFWGGAFAGSATHNASGFAPQGLFGNGVQNSAAGQQIKTYAAHFYNMGGGANCGSISSCIQGLMSKTSIRGNLTQWIPDIAFVKSLGLDYVFGESNSYTGHGLANVSNSAGRSKPKTQIPYVAQPAVSSNCLGAALWLLDNVFHATQLGVDRFYFHEGVGYKYNFIQPVTLNVSITDGTPLNPPLPPHVQPLYYGAIIAAEIIGNEGGTLVTELSVNSSTISAYAIYTQDGTLSKALFINSEGFFTENSDGDRNSVHLDFSISGTAPSGISVKRLVINHADDTSGLTWAGQTYQTLDGKVGGTKSIGTGNVSDGVDIPATQAVLVAFN</sequence>
<evidence type="ECO:0000313" key="3">
    <source>
        <dbReference type="Proteomes" id="UP000518752"/>
    </source>
</evidence>
<dbReference type="Pfam" id="PF16862">
    <property type="entry name" value="Glyco_hydro_79C"/>
    <property type="match status" value="1"/>
</dbReference>
<dbReference type="AlphaFoldDB" id="A0A8H5M4S8"/>
<comment type="caution">
    <text evidence="2">The sequence shown here is derived from an EMBL/GenBank/DDBJ whole genome shotgun (WGS) entry which is preliminary data.</text>
</comment>
<feature type="domain" description="Beta-glucuronidase C-terminal" evidence="1">
    <location>
        <begin position="487"/>
        <end position="588"/>
    </location>
</feature>
<dbReference type="PANTHER" id="PTHR36183:SF2">
    <property type="entry name" value="BETA-GLUCURONIDASE C-TERMINAL DOMAIN-CONTAINING PROTEIN"/>
    <property type="match status" value="1"/>
</dbReference>
<name>A0A8H5M4S8_9AGAR</name>
<dbReference type="SUPFAM" id="SSF51445">
    <property type="entry name" value="(Trans)glycosidases"/>
    <property type="match status" value="1"/>
</dbReference>
<dbReference type="EMBL" id="JAACJN010000062">
    <property type="protein sequence ID" value="KAF5380722.1"/>
    <property type="molecule type" value="Genomic_DNA"/>
</dbReference>
<reference evidence="2 3" key="1">
    <citation type="journal article" date="2020" name="ISME J.">
        <title>Uncovering the hidden diversity of litter-decomposition mechanisms in mushroom-forming fungi.</title>
        <authorList>
            <person name="Floudas D."/>
            <person name="Bentzer J."/>
            <person name="Ahren D."/>
            <person name="Johansson T."/>
            <person name="Persson P."/>
            <person name="Tunlid A."/>
        </authorList>
    </citation>
    <scope>NUCLEOTIDE SEQUENCE [LARGE SCALE GENOMIC DNA]</scope>
    <source>
        <strain evidence="2 3">CBS 406.79</strain>
    </source>
</reference>
<organism evidence="2 3">
    <name type="scientific">Collybiopsis confluens</name>
    <dbReference type="NCBI Taxonomy" id="2823264"/>
    <lineage>
        <taxon>Eukaryota</taxon>
        <taxon>Fungi</taxon>
        <taxon>Dikarya</taxon>
        <taxon>Basidiomycota</taxon>
        <taxon>Agaricomycotina</taxon>
        <taxon>Agaricomycetes</taxon>
        <taxon>Agaricomycetidae</taxon>
        <taxon>Agaricales</taxon>
        <taxon>Marasmiineae</taxon>
        <taxon>Omphalotaceae</taxon>
        <taxon>Collybiopsis</taxon>
    </lineage>
</organism>
<dbReference type="InterPro" id="IPR052974">
    <property type="entry name" value="GH79_Enzymes"/>
</dbReference>
<accession>A0A8H5M4S8</accession>
<gene>
    <name evidence="2" type="ORF">D9757_007094</name>
</gene>